<feature type="transmembrane region" description="Helical" evidence="4">
    <location>
        <begin position="299"/>
        <end position="317"/>
    </location>
</feature>
<gene>
    <name evidence="6" type="ORF">FSC09_02295</name>
</gene>
<sequence>MNTSPDISQDKTLLWLMALACGLCAGANYYCQPLINSIHTYFQVPESQVALTVTFAQVSYALGLLFIVPVGDTVNKTKFIPLLMFLAAFGLFLCAFSVNLPMLWIGTIMTGLFSVAAQILIPFATMSVKPEKMGEVVGLLMSGLLVGILLSTSLAGLLSNLYGWQLIYIISGVLMIGLAIILKKRLPHIPTVRMAYGKILHSMLQLIRQEKRLVYRALIGASAFAAMSVLFSTIAVLLGSSFGLPDVAVGLVTLIGVFGALSTKKIGKIADRGHGKLITWTGLALLAVSWSFLYFGAQYLWSYIIGFGLINLGLASVHTSNQNVIFHLRPDAKSRLNAVYMTSYFIGGACGSALGIYAWHHGGWSMSCLVGLTLVLCSACFAWLDQQHLRRQQLA</sequence>
<dbReference type="InterPro" id="IPR020846">
    <property type="entry name" value="MFS_dom"/>
</dbReference>
<keyword evidence="2 4" id="KW-1133">Transmembrane helix</keyword>
<feature type="transmembrane region" description="Helical" evidence="4">
    <location>
        <begin position="12"/>
        <end position="30"/>
    </location>
</feature>
<evidence type="ECO:0000256" key="4">
    <source>
        <dbReference type="SAM" id="Phobius"/>
    </source>
</evidence>
<feature type="domain" description="Major facilitator superfamily (MFS) profile" evidence="5">
    <location>
        <begin position="1"/>
        <end position="390"/>
    </location>
</feature>
<dbReference type="RefSeq" id="WP_163145431.1">
    <property type="nucleotide sequence ID" value="NZ_CP044455.1"/>
</dbReference>
<evidence type="ECO:0000259" key="5">
    <source>
        <dbReference type="PROSITE" id="PS50850"/>
    </source>
</evidence>
<organism evidence="6 7">
    <name type="scientific">Acinetobacter indicus</name>
    <dbReference type="NCBI Taxonomy" id="756892"/>
    <lineage>
        <taxon>Bacteria</taxon>
        <taxon>Pseudomonadati</taxon>
        <taxon>Pseudomonadota</taxon>
        <taxon>Gammaproteobacteria</taxon>
        <taxon>Moraxellales</taxon>
        <taxon>Moraxellaceae</taxon>
        <taxon>Acinetobacter</taxon>
    </lineage>
</organism>
<dbReference type="CDD" id="cd17324">
    <property type="entry name" value="MFS_NepI_like"/>
    <property type="match status" value="1"/>
</dbReference>
<feature type="transmembrane region" description="Helical" evidence="4">
    <location>
        <begin position="164"/>
        <end position="182"/>
    </location>
</feature>
<feature type="transmembrane region" description="Helical" evidence="4">
    <location>
        <begin position="275"/>
        <end position="293"/>
    </location>
</feature>
<feature type="transmembrane region" description="Helical" evidence="4">
    <location>
        <begin position="338"/>
        <end position="358"/>
    </location>
</feature>
<dbReference type="Pfam" id="PF07690">
    <property type="entry name" value="MFS_1"/>
    <property type="match status" value="1"/>
</dbReference>
<evidence type="ECO:0000313" key="7">
    <source>
        <dbReference type="Proteomes" id="UP000503440"/>
    </source>
</evidence>
<keyword evidence="1 4" id="KW-0812">Transmembrane</keyword>
<evidence type="ECO:0000256" key="2">
    <source>
        <dbReference type="ARBA" id="ARBA00022989"/>
    </source>
</evidence>
<dbReference type="Proteomes" id="UP000503440">
    <property type="component" value="Chromosome"/>
</dbReference>
<dbReference type="EMBL" id="CP044455">
    <property type="protein sequence ID" value="QIC69326.1"/>
    <property type="molecule type" value="Genomic_DNA"/>
</dbReference>
<name>A0A6C0XZD1_9GAMM</name>
<keyword evidence="3 4" id="KW-0472">Membrane</keyword>
<dbReference type="PANTHER" id="PTHR42910">
    <property type="entry name" value="TRANSPORTER SCO4007-RELATED"/>
    <property type="match status" value="1"/>
</dbReference>
<accession>A0A6C0XZD1</accession>
<dbReference type="InterPro" id="IPR011701">
    <property type="entry name" value="MFS"/>
</dbReference>
<protein>
    <submittedName>
        <fullName evidence="6">MFS transporter</fullName>
    </submittedName>
</protein>
<dbReference type="GO" id="GO:0022857">
    <property type="term" value="F:transmembrane transporter activity"/>
    <property type="evidence" value="ECO:0007669"/>
    <property type="project" value="InterPro"/>
</dbReference>
<proteinExistence type="predicted"/>
<reference evidence="6 7" key="1">
    <citation type="submission" date="2019-09" db="EMBL/GenBank/DDBJ databases">
        <title>Non-baumannii Acinetobacter spp. carrying blaNDM-1 isolated in China.</title>
        <authorList>
            <person name="Cui C."/>
            <person name="Chen C."/>
            <person name="Sun J."/>
            <person name="Liu Y."/>
        </authorList>
    </citation>
    <scope>NUCLEOTIDE SEQUENCE [LARGE SCALE GENOMIC DNA]</scope>
    <source>
        <strain evidence="6 7">B18</strain>
    </source>
</reference>
<feature type="transmembrane region" description="Helical" evidence="4">
    <location>
        <begin position="104"/>
        <end position="124"/>
    </location>
</feature>
<dbReference type="PANTHER" id="PTHR42910:SF1">
    <property type="entry name" value="MAJOR FACILITATOR SUPERFAMILY (MFS) PROFILE DOMAIN-CONTAINING PROTEIN"/>
    <property type="match status" value="1"/>
</dbReference>
<dbReference type="AlphaFoldDB" id="A0A6C0XZD1"/>
<feature type="transmembrane region" description="Helical" evidence="4">
    <location>
        <begin position="50"/>
        <end position="68"/>
    </location>
</feature>
<evidence type="ECO:0000313" key="6">
    <source>
        <dbReference type="EMBL" id="QIC69326.1"/>
    </source>
</evidence>
<dbReference type="Gene3D" id="1.20.1250.20">
    <property type="entry name" value="MFS general substrate transporter like domains"/>
    <property type="match status" value="1"/>
</dbReference>
<feature type="transmembrane region" description="Helical" evidence="4">
    <location>
        <begin position="244"/>
        <end position="263"/>
    </location>
</feature>
<feature type="transmembrane region" description="Helical" evidence="4">
    <location>
        <begin position="80"/>
        <end position="98"/>
    </location>
</feature>
<dbReference type="InterPro" id="IPR036259">
    <property type="entry name" value="MFS_trans_sf"/>
</dbReference>
<dbReference type="PROSITE" id="PS50850">
    <property type="entry name" value="MFS"/>
    <property type="match status" value="1"/>
</dbReference>
<feature type="transmembrane region" description="Helical" evidence="4">
    <location>
        <begin position="136"/>
        <end position="158"/>
    </location>
</feature>
<evidence type="ECO:0000256" key="3">
    <source>
        <dbReference type="ARBA" id="ARBA00023136"/>
    </source>
</evidence>
<feature type="transmembrane region" description="Helical" evidence="4">
    <location>
        <begin position="364"/>
        <end position="384"/>
    </location>
</feature>
<evidence type="ECO:0000256" key="1">
    <source>
        <dbReference type="ARBA" id="ARBA00022692"/>
    </source>
</evidence>
<feature type="transmembrane region" description="Helical" evidence="4">
    <location>
        <begin position="213"/>
        <end position="238"/>
    </location>
</feature>
<dbReference type="SUPFAM" id="SSF103473">
    <property type="entry name" value="MFS general substrate transporter"/>
    <property type="match status" value="1"/>
</dbReference>